<evidence type="ECO:0000256" key="2">
    <source>
        <dbReference type="RuleBase" id="RU003875"/>
    </source>
</evidence>
<dbReference type="SUPFAM" id="SSF47240">
    <property type="entry name" value="Ferritin-like"/>
    <property type="match status" value="1"/>
</dbReference>
<dbReference type="PROSITE" id="PS00818">
    <property type="entry name" value="DPS_1"/>
    <property type="match status" value="1"/>
</dbReference>
<dbReference type="Proteomes" id="UP001597369">
    <property type="component" value="Unassembled WGS sequence"/>
</dbReference>
<dbReference type="PIRSF" id="PIRSF005900">
    <property type="entry name" value="Dps"/>
    <property type="match status" value="1"/>
</dbReference>
<dbReference type="CDD" id="cd01043">
    <property type="entry name" value="DPS"/>
    <property type="match status" value="1"/>
</dbReference>
<reference evidence="5" key="1">
    <citation type="journal article" date="2019" name="Int. J. Syst. Evol. Microbiol.">
        <title>The Global Catalogue of Microorganisms (GCM) 10K type strain sequencing project: providing services to taxonomists for standard genome sequencing and annotation.</title>
        <authorList>
            <consortium name="The Broad Institute Genomics Platform"/>
            <consortium name="The Broad Institute Genome Sequencing Center for Infectious Disease"/>
            <person name="Wu L."/>
            <person name="Ma J."/>
        </authorList>
    </citation>
    <scope>NUCLEOTIDE SEQUENCE [LARGE SCALE GENOMIC DNA]</scope>
    <source>
        <strain evidence="5">JCM 16545</strain>
    </source>
</reference>
<dbReference type="Gene3D" id="1.20.1260.10">
    <property type="match status" value="1"/>
</dbReference>
<proteinExistence type="inferred from homology"/>
<dbReference type="InterPro" id="IPR002177">
    <property type="entry name" value="DPS_DNA-bd"/>
</dbReference>
<dbReference type="InterPro" id="IPR009078">
    <property type="entry name" value="Ferritin-like_SF"/>
</dbReference>
<dbReference type="RefSeq" id="WP_229960814.1">
    <property type="nucleotide sequence ID" value="NZ_JAJJWI010000009.1"/>
</dbReference>
<sequence>MNKNKIKREMNKLNNIGLQKQDSQQIAEQLNELLANYHLYYQNLRGFHWNVKGVYFFQLHDKFEELYNNALSKIDAIAERILTIGQQPLHTFSDYIVNSTIKEAGKLNDGLEMVKATYDSLTVLLNFERDILSLAAETGDEGTVTLISDDINENEKTLWMLKAFLS</sequence>
<dbReference type="PANTHER" id="PTHR42932">
    <property type="entry name" value="GENERAL STRESS PROTEIN 20U"/>
    <property type="match status" value="1"/>
</dbReference>
<comment type="caution">
    <text evidence="4">The sequence shown here is derived from an EMBL/GenBank/DDBJ whole genome shotgun (WGS) entry which is preliminary data.</text>
</comment>
<dbReference type="InterPro" id="IPR012347">
    <property type="entry name" value="Ferritin-like"/>
</dbReference>
<comment type="similarity">
    <text evidence="1 2">Belongs to the Dps family.</text>
</comment>
<protein>
    <submittedName>
        <fullName evidence="4">Dps family protein</fullName>
    </submittedName>
</protein>
<dbReference type="Pfam" id="PF00210">
    <property type="entry name" value="Ferritin"/>
    <property type="match status" value="1"/>
</dbReference>
<dbReference type="PROSITE" id="PS00819">
    <property type="entry name" value="DPS_2"/>
    <property type="match status" value="1"/>
</dbReference>
<feature type="domain" description="Ferritin/DPS" evidence="3">
    <location>
        <begin position="28"/>
        <end position="165"/>
    </location>
</feature>
<name>A0ABW4WX99_9BACT</name>
<accession>A0ABW4WX99</accession>
<dbReference type="InterPro" id="IPR023188">
    <property type="entry name" value="DPS_DNA-bd_CS"/>
</dbReference>
<evidence type="ECO:0000313" key="4">
    <source>
        <dbReference type="EMBL" id="MFD2067313.1"/>
    </source>
</evidence>
<dbReference type="EMBL" id="JBHUHV010000029">
    <property type="protein sequence ID" value="MFD2067313.1"/>
    <property type="molecule type" value="Genomic_DNA"/>
</dbReference>
<evidence type="ECO:0000256" key="1">
    <source>
        <dbReference type="ARBA" id="ARBA00009497"/>
    </source>
</evidence>
<organism evidence="4 5">
    <name type="scientific">Pontibacter silvestris</name>
    <dbReference type="NCBI Taxonomy" id="2305183"/>
    <lineage>
        <taxon>Bacteria</taxon>
        <taxon>Pseudomonadati</taxon>
        <taxon>Bacteroidota</taxon>
        <taxon>Cytophagia</taxon>
        <taxon>Cytophagales</taxon>
        <taxon>Hymenobacteraceae</taxon>
        <taxon>Pontibacter</taxon>
    </lineage>
</organism>
<evidence type="ECO:0000313" key="5">
    <source>
        <dbReference type="Proteomes" id="UP001597369"/>
    </source>
</evidence>
<dbReference type="InterPro" id="IPR008331">
    <property type="entry name" value="Ferritin_DPS_dom"/>
</dbReference>
<gene>
    <name evidence="4" type="ORF">ACFSKU_10500</name>
</gene>
<keyword evidence="5" id="KW-1185">Reference proteome</keyword>
<evidence type="ECO:0000259" key="3">
    <source>
        <dbReference type="Pfam" id="PF00210"/>
    </source>
</evidence>
<dbReference type="PRINTS" id="PR01346">
    <property type="entry name" value="HELNAPAPROT"/>
</dbReference>
<dbReference type="PANTHER" id="PTHR42932:SF1">
    <property type="entry name" value="GENERAL STRESS PROTEIN 20U"/>
    <property type="match status" value="1"/>
</dbReference>